<dbReference type="InterPro" id="IPR008333">
    <property type="entry name" value="Cbr1-like_FAD-bd_dom"/>
</dbReference>
<feature type="binding site" evidence="9">
    <location>
        <position position="202"/>
    </location>
    <ligand>
        <name>FAD</name>
        <dbReference type="ChEBI" id="CHEBI:57692"/>
    </ligand>
</feature>
<feature type="binding site" evidence="9">
    <location>
        <position position="204"/>
    </location>
    <ligand>
        <name>FAD</name>
        <dbReference type="ChEBI" id="CHEBI:57692"/>
    </ligand>
</feature>
<feature type="binding site" evidence="9">
    <location>
        <position position="267"/>
    </location>
    <ligand>
        <name>FAD</name>
        <dbReference type="ChEBI" id="CHEBI:57692"/>
    </ligand>
</feature>
<keyword evidence="6" id="KW-0496">Mitochondrion</keyword>
<keyword evidence="13" id="KW-1185">Reference proteome</keyword>
<dbReference type="Proteomes" id="UP000053593">
    <property type="component" value="Unassembled WGS sequence"/>
</dbReference>
<evidence type="ECO:0000256" key="5">
    <source>
        <dbReference type="ARBA" id="ARBA00022630"/>
    </source>
</evidence>
<dbReference type="InterPro" id="IPR001834">
    <property type="entry name" value="CBR-like"/>
</dbReference>
<feature type="binding site" evidence="9">
    <location>
        <position position="221"/>
    </location>
    <ligand>
        <name>FAD</name>
        <dbReference type="ChEBI" id="CHEBI:57692"/>
    </ligand>
</feature>
<dbReference type="SUPFAM" id="SSF63380">
    <property type="entry name" value="Riboflavin synthase domain-like"/>
    <property type="match status" value="1"/>
</dbReference>
<dbReference type="InterPro" id="IPR039261">
    <property type="entry name" value="FNR_nucleotide-bd"/>
</dbReference>
<comment type="similarity">
    <text evidence="3">Belongs to the flavoprotein pyridine nucleotide cytochrome reductase family.</text>
</comment>
<protein>
    <recommendedName>
        <fullName evidence="4">cytochrome-b5 reductase</fullName>
        <ecNumber evidence="4">1.6.2.2</ecNumber>
    </recommendedName>
</protein>
<evidence type="ECO:0000256" key="2">
    <source>
        <dbReference type="ARBA" id="ARBA00004572"/>
    </source>
</evidence>
<keyword evidence="5 9" id="KW-0285">Flavoprotein</keyword>
<dbReference type="GO" id="GO:0090524">
    <property type="term" value="F:cytochrome-b5 reductase activity, acting on NADH"/>
    <property type="evidence" value="ECO:0007669"/>
    <property type="project" value="UniProtKB-EC"/>
</dbReference>
<feature type="domain" description="Flavoprotein pyridine nucleotide cytochrome reductase-like FAD-binding" evidence="11">
    <location>
        <begin position="183"/>
        <end position="238"/>
    </location>
</feature>
<keyword evidence="7 9" id="KW-0274">FAD</keyword>
<dbReference type="OrthoDB" id="432685at2759"/>
<accession>A0A0D0CM82</accession>
<dbReference type="PANTHER" id="PTHR19370:SF171">
    <property type="entry name" value="NADH-CYTOCHROME B5 REDUCTASE 2"/>
    <property type="match status" value="1"/>
</dbReference>
<name>A0A0D0CM82_9AGAR</name>
<feature type="domain" description="Oxidoreductase FAD/NAD(P)-binding" evidence="10">
    <location>
        <begin position="259"/>
        <end position="367"/>
    </location>
</feature>
<evidence type="ECO:0000256" key="1">
    <source>
        <dbReference type="ARBA" id="ARBA00001974"/>
    </source>
</evidence>
<gene>
    <name evidence="12" type="ORF">GYMLUDRAFT_99281</name>
</gene>
<dbReference type="Gene3D" id="3.40.50.80">
    <property type="entry name" value="Nucleotide-binding domain of ferredoxin-NADP reductase (FNR) module"/>
    <property type="match status" value="1"/>
</dbReference>
<evidence type="ECO:0000259" key="11">
    <source>
        <dbReference type="Pfam" id="PF00970"/>
    </source>
</evidence>
<dbReference type="EC" id="1.6.2.2" evidence="4"/>
<proteinExistence type="inferred from homology"/>
<evidence type="ECO:0000256" key="4">
    <source>
        <dbReference type="ARBA" id="ARBA00012011"/>
    </source>
</evidence>
<comment type="subcellular location">
    <subcellularLocation>
        <location evidence="2">Mitochondrion outer membrane</location>
        <topology evidence="2">Single-pass membrane protein</topology>
    </subcellularLocation>
</comment>
<evidence type="ECO:0000256" key="3">
    <source>
        <dbReference type="ARBA" id="ARBA00006105"/>
    </source>
</evidence>
<comment type="cofactor">
    <cofactor evidence="1 9">
        <name>FAD</name>
        <dbReference type="ChEBI" id="CHEBI:57692"/>
    </cofactor>
</comment>
<evidence type="ECO:0000256" key="9">
    <source>
        <dbReference type="PIRSR" id="PIRSR601834-1"/>
    </source>
</evidence>
<evidence type="ECO:0000313" key="13">
    <source>
        <dbReference type="Proteomes" id="UP000053593"/>
    </source>
</evidence>
<dbReference type="AlphaFoldDB" id="A0A0D0CM82"/>
<dbReference type="HOGENOM" id="CLU_003827_9_1_1"/>
<dbReference type="Pfam" id="PF00970">
    <property type="entry name" value="FAD_binding_6"/>
    <property type="match status" value="1"/>
</dbReference>
<evidence type="ECO:0000256" key="8">
    <source>
        <dbReference type="ARBA" id="ARBA00023002"/>
    </source>
</evidence>
<dbReference type="PRINTS" id="PR00406">
    <property type="entry name" value="CYTB5RDTASE"/>
</dbReference>
<organism evidence="12 13">
    <name type="scientific">Collybiopsis luxurians FD-317 M1</name>
    <dbReference type="NCBI Taxonomy" id="944289"/>
    <lineage>
        <taxon>Eukaryota</taxon>
        <taxon>Fungi</taxon>
        <taxon>Dikarya</taxon>
        <taxon>Basidiomycota</taxon>
        <taxon>Agaricomycotina</taxon>
        <taxon>Agaricomycetes</taxon>
        <taxon>Agaricomycetidae</taxon>
        <taxon>Agaricales</taxon>
        <taxon>Marasmiineae</taxon>
        <taxon>Omphalotaceae</taxon>
        <taxon>Collybiopsis</taxon>
        <taxon>Collybiopsis luxurians</taxon>
    </lineage>
</organism>
<dbReference type="Gene3D" id="2.40.30.10">
    <property type="entry name" value="Translation factors"/>
    <property type="match status" value="1"/>
</dbReference>
<feature type="binding site" evidence="9">
    <location>
        <position position="185"/>
    </location>
    <ligand>
        <name>FAD</name>
        <dbReference type="ChEBI" id="CHEBI:57692"/>
    </ligand>
</feature>
<dbReference type="CDD" id="cd06183">
    <property type="entry name" value="cyt_b5_reduct_like"/>
    <property type="match status" value="1"/>
</dbReference>
<keyword evidence="6" id="KW-0472">Membrane</keyword>
<evidence type="ECO:0000256" key="6">
    <source>
        <dbReference type="ARBA" id="ARBA00022787"/>
    </source>
</evidence>
<dbReference type="PANTHER" id="PTHR19370">
    <property type="entry name" value="NADH-CYTOCHROME B5 REDUCTASE"/>
    <property type="match status" value="1"/>
</dbReference>
<dbReference type="SUPFAM" id="SSF52343">
    <property type="entry name" value="Ferredoxin reductase-like, C-terminal NADP-linked domain"/>
    <property type="match status" value="1"/>
</dbReference>
<feature type="binding site" evidence="9">
    <location>
        <position position="222"/>
    </location>
    <ligand>
        <name>FAD</name>
        <dbReference type="ChEBI" id="CHEBI:57692"/>
    </ligand>
</feature>
<evidence type="ECO:0000259" key="10">
    <source>
        <dbReference type="Pfam" id="PF00175"/>
    </source>
</evidence>
<feature type="binding site" evidence="9">
    <location>
        <position position="187"/>
    </location>
    <ligand>
        <name>FAD</name>
        <dbReference type="ChEBI" id="CHEBI:57692"/>
    </ligand>
</feature>
<dbReference type="EMBL" id="KN834799">
    <property type="protein sequence ID" value="KIK56298.1"/>
    <property type="molecule type" value="Genomic_DNA"/>
</dbReference>
<evidence type="ECO:0000256" key="7">
    <source>
        <dbReference type="ARBA" id="ARBA00022827"/>
    </source>
</evidence>
<keyword evidence="8" id="KW-0560">Oxidoreductase</keyword>
<dbReference type="GO" id="GO:0005741">
    <property type="term" value="C:mitochondrial outer membrane"/>
    <property type="evidence" value="ECO:0007669"/>
    <property type="project" value="UniProtKB-SubCell"/>
</dbReference>
<evidence type="ECO:0000313" key="12">
    <source>
        <dbReference type="EMBL" id="KIK56298.1"/>
    </source>
</evidence>
<dbReference type="InterPro" id="IPR017938">
    <property type="entry name" value="Riboflavin_synthase-like_b-brl"/>
</dbReference>
<dbReference type="InterPro" id="IPR001433">
    <property type="entry name" value="OxRdtase_FAD/NAD-bd"/>
</dbReference>
<reference evidence="12 13" key="1">
    <citation type="submission" date="2014-04" db="EMBL/GenBank/DDBJ databases">
        <title>Evolutionary Origins and Diversification of the Mycorrhizal Mutualists.</title>
        <authorList>
            <consortium name="DOE Joint Genome Institute"/>
            <consortium name="Mycorrhizal Genomics Consortium"/>
            <person name="Kohler A."/>
            <person name="Kuo A."/>
            <person name="Nagy L.G."/>
            <person name="Floudas D."/>
            <person name="Copeland A."/>
            <person name="Barry K.W."/>
            <person name="Cichocki N."/>
            <person name="Veneault-Fourrey C."/>
            <person name="LaButti K."/>
            <person name="Lindquist E.A."/>
            <person name="Lipzen A."/>
            <person name="Lundell T."/>
            <person name="Morin E."/>
            <person name="Murat C."/>
            <person name="Riley R."/>
            <person name="Ohm R."/>
            <person name="Sun H."/>
            <person name="Tunlid A."/>
            <person name="Henrissat B."/>
            <person name="Grigoriev I.V."/>
            <person name="Hibbett D.S."/>
            <person name="Martin F."/>
        </authorList>
    </citation>
    <scope>NUCLEOTIDE SEQUENCE [LARGE SCALE GENOMIC DNA]</scope>
    <source>
        <strain evidence="12 13">FD-317 M1</strain>
    </source>
</reference>
<keyword evidence="6" id="KW-1000">Mitochondrion outer membrane</keyword>
<dbReference type="Pfam" id="PF00175">
    <property type="entry name" value="NAD_binding_1"/>
    <property type="match status" value="1"/>
</dbReference>
<sequence length="407" mass="45346">MDFRAISTKANLSEDTVELVCTGRLRATQAQYDAISKALGLGSDTVCVGRPLDGDSRGPEYIPRSEYDYTEACHLLRRAHLRRRVALDSGKRMKEEDGLAGPGHFTFLRLKAVVPYNDATSRFDFALDDENLISKPPVSSTCVVVSPAERPLWEHCREPVRAGNWDKSDVNIPQRTPRGRIPVFRAYTPVTDRDTPGIISFVIKKQPAVQDLDIVFPPGLMSNYIHEMKPGCRLGIMGYLQAEPSMLPYHKNLYGSVTLIGGGSGITPLIQILQYAFEEPVSTTQYLLLNANTTEKDIIMSDVIDAYEKKYPQYFRCIHVLSDPPEEWNGEKGRIDAELIKKYAPPPEDPTPRPVKVYVSGSPAMIDELAGPKDGNRYDGYSGQGELKGALKEVGYTKDQVGTRRFS</sequence>